<dbReference type="RefSeq" id="WP_246429270.1">
    <property type="nucleotide sequence ID" value="NZ_BAABBZ010000014.1"/>
</dbReference>
<organism evidence="2 3">
    <name type="scientific">Sagittula marina</name>
    <dbReference type="NCBI Taxonomy" id="943940"/>
    <lineage>
        <taxon>Bacteria</taxon>
        <taxon>Pseudomonadati</taxon>
        <taxon>Pseudomonadota</taxon>
        <taxon>Alphaproteobacteria</taxon>
        <taxon>Rhodobacterales</taxon>
        <taxon>Roseobacteraceae</taxon>
        <taxon>Sagittula</taxon>
    </lineage>
</organism>
<dbReference type="AlphaFoldDB" id="A0A7W6DLA2"/>
<name>A0A7W6DLA2_9RHOB</name>
<comment type="caution">
    <text evidence="2">The sequence shown here is derived from an EMBL/GenBank/DDBJ whole genome shotgun (WGS) entry which is preliminary data.</text>
</comment>
<feature type="chain" id="PRO_5031095030" description="DUF4198 domain-containing protein" evidence="1">
    <location>
        <begin position="23"/>
        <end position="268"/>
    </location>
</feature>
<reference evidence="2 3" key="1">
    <citation type="submission" date="2020-08" db="EMBL/GenBank/DDBJ databases">
        <title>Genomic Encyclopedia of Type Strains, Phase IV (KMG-IV): sequencing the most valuable type-strain genomes for metagenomic binning, comparative biology and taxonomic classification.</title>
        <authorList>
            <person name="Goeker M."/>
        </authorList>
    </citation>
    <scope>NUCLEOTIDE SEQUENCE [LARGE SCALE GENOMIC DNA]</scope>
    <source>
        <strain evidence="2 3">DSM 102235</strain>
    </source>
</reference>
<dbReference type="Pfam" id="PF10670">
    <property type="entry name" value="DUF4198"/>
    <property type="match status" value="1"/>
</dbReference>
<dbReference type="InterPro" id="IPR019613">
    <property type="entry name" value="DUF4198"/>
</dbReference>
<evidence type="ECO:0008006" key="4">
    <source>
        <dbReference type="Google" id="ProtNLM"/>
    </source>
</evidence>
<sequence length="268" mass="29778">MRQMIWGCAAVMSVLCSASASAHEFWIEPEAYQVAPDAPLVAQLKVGDKLEGSSFSYVPPNFRRFDVIVDGEVIEVDGRAGDKPALNMVLDREGLATVVHVTRDYALTYKDRATFERFCDHKDIKWACVSHDTRGLDPDVIRERYTRYAKSLMALGDGAGSDLEVGLVTEIVAEANPYTDDVSDGFPVRVLHNGEPRKNTQVELFEKAPDGTVDVRYYRTDDTGRAVVEVHPGHAYLVDAVEMLEIPVENDGPAWESRWASLTFAVPQ</sequence>
<evidence type="ECO:0000313" key="2">
    <source>
        <dbReference type="EMBL" id="MBB3984877.1"/>
    </source>
</evidence>
<keyword evidence="3" id="KW-1185">Reference proteome</keyword>
<protein>
    <recommendedName>
        <fullName evidence="4">DUF4198 domain-containing protein</fullName>
    </recommendedName>
</protein>
<accession>A0A7W6DLA2</accession>
<feature type="signal peptide" evidence="1">
    <location>
        <begin position="1"/>
        <end position="22"/>
    </location>
</feature>
<keyword evidence="1" id="KW-0732">Signal</keyword>
<evidence type="ECO:0000256" key="1">
    <source>
        <dbReference type="SAM" id="SignalP"/>
    </source>
</evidence>
<gene>
    <name evidence="2" type="ORF">GGQ68_001193</name>
</gene>
<proteinExistence type="predicted"/>
<dbReference type="Proteomes" id="UP000541426">
    <property type="component" value="Unassembled WGS sequence"/>
</dbReference>
<dbReference type="EMBL" id="JACIEJ010000002">
    <property type="protein sequence ID" value="MBB3984877.1"/>
    <property type="molecule type" value="Genomic_DNA"/>
</dbReference>
<evidence type="ECO:0000313" key="3">
    <source>
        <dbReference type="Proteomes" id="UP000541426"/>
    </source>
</evidence>